<protein>
    <recommendedName>
        <fullName evidence="3">Ricin B lectin domain-containing protein</fullName>
    </recommendedName>
</protein>
<dbReference type="InterPro" id="IPR006652">
    <property type="entry name" value="Kelch_1"/>
</dbReference>
<dbReference type="OrthoDB" id="7821947at2"/>
<feature type="region of interest" description="Disordered" evidence="1">
    <location>
        <begin position="323"/>
        <end position="386"/>
    </location>
</feature>
<gene>
    <name evidence="5" type="ORF">GCM10007888_08070</name>
    <name evidence="4" type="ORF">MOX02_44190</name>
</gene>
<dbReference type="SUPFAM" id="SSF50370">
    <property type="entry name" value="Ricin B-like lectins"/>
    <property type="match status" value="3"/>
</dbReference>
<proteinExistence type="predicted"/>
<dbReference type="RefSeq" id="WP_147027894.1">
    <property type="nucleotide sequence ID" value="NZ_BJZU01000100.1"/>
</dbReference>
<dbReference type="EMBL" id="BJZU01000100">
    <property type="protein sequence ID" value="GEP06381.1"/>
    <property type="molecule type" value="Genomic_DNA"/>
</dbReference>
<feature type="chain" id="PRO_5022097243" description="Ricin B lectin domain-containing protein" evidence="2">
    <location>
        <begin position="26"/>
        <end position="757"/>
    </location>
</feature>
<dbReference type="Proteomes" id="UP000321960">
    <property type="component" value="Unassembled WGS sequence"/>
</dbReference>
<dbReference type="Pfam" id="PF00652">
    <property type="entry name" value="Ricin_B_lectin"/>
    <property type="match status" value="2"/>
</dbReference>
<dbReference type="SUPFAM" id="SSF50965">
    <property type="entry name" value="Galactose oxidase, central domain"/>
    <property type="match status" value="1"/>
</dbReference>
<accession>A0A512J8U8</accession>
<evidence type="ECO:0000256" key="1">
    <source>
        <dbReference type="SAM" id="MobiDB-lite"/>
    </source>
</evidence>
<dbReference type="InterPro" id="IPR011043">
    <property type="entry name" value="Gal_Oxase/kelch_b-propeller"/>
</dbReference>
<keyword evidence="2" id="KW-0732">Signal</keyword>
<feature type="compositionally biased region" description="Gly residues" evidence="1">
    <location>
        <begin position="333"/>
        <end position="373"/>
    </location>
</feature>
<dbReference type="Pfam" id="PF01344">
    <property type="entry name" value="Kelch_1"/>
    <property type="match status" value="1"/>
</dbReference>
<dbReference type="InterPro" id="IPR000772">
    <property type="entry name" value="Ricin_B_lectin"/>
</dbReference>
<reference evidence="5" key="1">
    <citation type="journal article" date="2014" name="Int. J. Syst. Evol. Microbiol.">
        <title>Complete genome of a new Firmicutes species belonging to the dominant human colonic microbiota ('Ruminococcus bicirculans') reveals two chromosomes and a selective capacity to utilize plant glucans.</title>
        <authorList>
            <consortium name="NISC Comparative Sequencing Program"/>
            <person name="Wegmann U."/>
            <person name="Louis P."/>
            <person name="Goesmann A."/>
            <person name="Henrissat B."/>
            <person name="Duncan S.H."/>
            <person name="Flint H.J."/>
        </authorList>
    </citation>
    <scope>NUCLEOTIDE SEQUENCE</scope>
    <source>
        <strain evidence="5">NBRC 107715</strain>
    </source>
</reference>
<feature type="domain" description="Ricin B lectin" evidence="3">
    <location>
        <begin position="385"/>
        <end position="522"/>
    </location>
</feature>
<evidence type="ECO:0000313" key="7">
    <source>
        <dbReference type="Proteomes" id="UP001156856"/>
    </source>
</evidence>
<keyword evidence="7" id="KW-1185">Reference proteome</keyword>
<feature type="compositionally biased region" description="Low complexity" evidence="1">
    <location>
        <begin position="172"/>
        <end position="186"/>
    </location>
</feature>
<dbReference type="CDD" id="cd00161">
    <property type="entry name" value="beta-trefoil_Ricin-like"/>
    <property type="match status" value="3"/>
</dbReference>
<feature type="domain" description="Ricin B lectin" evidence="3">
    <location>
        <begin position="193"/>
        <end position="328"/>
    </location>
</feature>
<dbReference type="Gene3D" id="2.80.10.50">
    <property type="match status" value="3"/>
</dbReference>
<comment type="caution">
    <text evidence="4">The sequence shown here is derived from an EMBL/GenBank/DDBJ whole genome shotgun (WGS) entry which is preliminary data.</text>
</comment>
<reference evidence="4 6" key="3">
    <citation type="submission" date="2019-07" db="EMBL/GenBank/DDBJ databases">
        <title>Whole genome shotgun sequence of Methylobacterium oxalidis NBRC 107715.</title>
        <authorList>
            <person name="Hosoyama A."/>
            <person name="Uohara A."/>
            <person name="Ohji S."/>
            <person name="Ichikawa N."/>
        </authorList>
    </citation>
    <scope>NUCLEOTIDE SEQUENCE [LARGE SCALE GENOMIC DNA]</scope>
    <source>
        <strain evidence="4 6">NBRC 107715</strain>
    </source>
</reference>
<feature type="domain" description="Ricin B lectin" evidence="3">
    <location>
        <begin position="33"/>
        <end position="172"/>
    </location>
</feature>
<evidence type="ECO:0000256" key="2">
    <source>
        <dbReference type="SAM" id="SignalP"/>
    </source>
</evidence>
<evidence type="ECO:0000313" key="6">
    <source>
        <dbReference type="Proteomes" id="UP000321960"/>
    </source>
</evidence>
<reference evidence="7" key="2">
    <citation type="journal article" date="2019" name="Int. J. Syst. Evol. Microbiol.">
        <title>The Global Catalogue of Microorganisms (GCM) 10K type strain sequencing project: providing services to taxonomists for standard genome sequencing and annotation.</title>
        <authorList>
            <consortium name="The Broad Institute Genomics Platform"/>
            <consortium name="The Broad Institute Genome Sequencing Center for Infectious Disease"/>
            <person name="Wu L."/>
            <person name="Ma J."/>
        </authorList>
    </citation>
    <scope>NUCLEOTIDE SEQUENCE [LARGE SCALE GENOMIC DNA]</scope>
    <source>
        <strain evidence="7">NBRC 107715</strain>
    </source>
</reference>
<evidence type="ECO:0000313" key="5">
    <source>
        <dbReference type="EMBL" id="GLS62426.1"/>
    </source>
</evidence>
<dbReference type="InterPro" id="IPR035992">
    <property type="entry name" value="Ricin_B-like_lectins"/>
</dbReference>
<name>A0A512J8U8_9HYPH</name>
<evidence type="ECO:0000313" key="4">
    <source>
        <dbReference type="EMBL" id="GEP06381.1"/>
    </source>
</evidence>
<reference evidence="5" key="4">
    <citation type="submission" date="2023-01" db="EMBL/GenBank/DDBJ databases">
        <title>Draft genome sequence of Methylobacterium oxalidis strain NBRC 107715.</title>
        <authorList>
            <person name="Sun Q."/>
            <person name="Mori K."/>
        </authorList>
    </citation>
    <scope>NUCLEOTIDE SEQUENCE</scope>
    <source>
        <strain evidence="5">NBRC 107715</strain>
    </source>
</reference>
<dbReference type="Proteomes" id="UP001156856">
    <property type="component" value="Unassembled WGS sequence"/>
</dbReference>
<dbReference type="InterPro" id="IPR037293">
    <property type="entry name" value="Gal_Oxidase_central_sf"/>
</dbReference>
<dbReference type="Pfam" id="PF14200">
    <property type="entry name" value="RicinB_lectin_2"/>
    <property type="match status" value="1"/>
</dbReference>
<dbReference type="Gene3D" id="2.130.10.80">
    <property type="entry name" value="Galactose oxidase/kelch, beta-propeller"/>
    <property type="match status" value="1"/>
</dbReference>
<dbReference type="AlphaFoldDB" id="A0A512J8U8"/>
<feature type="region of interest" description="Disordered" evidence="1">
    <location>
        <begin position="732"/>
        <end position="757"/>
    </location>
</feature>
<feature type="compositionally biased region" description="Low complexity" evidence="1">
    <location>
        <begin position="374"/>
        <end position="386"/>
    </location>
</feature>
<sequence>MLISAQLLVVFLAVLFNFGTSPARAQTAALPTGTPVPLVAGNSKLCLTLKGDAGANFTYLTQDACTGRTAQSWTLRDSGYAGQVLVANAATGKCLDNDKADKTTDGAGIIQWDCVPQAPQQRWTLSNNAAGTALVSVASGRCLSVEGGATSAGAGISQRTCTGAASQNWSPSATSGTGTGGASAAADLPTSTPAPIAAASAKLCLTVQGDASANFAYLTQEACTGRTAQTWSLRASGYAGEVLVVNAGTGKCLDNAGPTKQEDGARIMQWDCVPQAAQHRWRVSKTASGTALVSVISGRCLAAEGTQGGAAIAQRTCTGADNQSWSPTYATVTGGGTTSGSGGTTSTGGGTGTGSSGGTGGGGTGTGGSGSGTAQGTPPGETAPTEPVALVNRQSGMCVQVPGTSANDGVTLVQDICRDTDAQTWTFVSAGAQGYRIKNAATGSCLWASGGNTANGPFMVQQGCASAMKGGFWQIRKLDQWVEIVNLNSGRCVTVVSGSREPGAPLNQFDCIGADYERFTLIGRAAPSSWAPPVNIGLVAAAGAVLANGKLMLWAGPSPNQSGDSTRPWTYTALFDPATNATSIKAVTAFGHNMFCPGTSTLPDGRLVVVGGLTGNNTSIYDPATDAWSRGPSLNIARSYNGATTLSTGEAFTVGGSFAVAQNNKYGEIWSPNTGAWRVSPGIDGNALAIPGGEVGFYDNQMWLYAQTGGLVFKAGPSREMHWIVTQVRAGSSRPASGATTRSRSTATPSCTTWARS</sequence>
<dbReference type="PROSITE" id="PS50231">
    <property type="entry name" value="RICIN_B_LECTIN"/>
    <property type="match status" value="3"/>
</dbReference>
<feature type="region of interest" description="Disordered" evidence="1">
    <location>
        <begin position="166"/>
        <end position="186"/>
    </location>
</feature>
<dbReference type="EMBL" id="BSPK01000010">
    <property type="protein sequence ID" value="GLS62426.1"/>
    <property type="molecule type" value="Genomic_DNA"/>
</dbReference>
<feature type="signal peptide" evidence="2">
    <location>
        <begin position="1"/>
        <end position="25"/>
    </location>
</feature>
<dbReference type="SMART" id="SM00458">
    <property type="entry name" value="RICIN"/>
    <property type="match status" value="3"/>
</dbReference>
<organism evidence="4 6">
    <name type="scientific">Methylobacterium oxalidis</name>
    <dbReference type="NCBI Taxonomy" id="944322"/>
    <lineage>
        <taxon>Bacteria</taxon>
        <taxon>Pseudomonadati</taxon>
        <taxon>Pseudomonadota</taxon>
        <taxon>Alphaproteobacteria</taxon>
        <taxon>Hyphomicrobiales</taxon>
        <taxon>Methylobacteriaceae</taxon>
        <taxon>Methylobacterium</taxon>
    </lineage>
</organism>
<dbReference type="SMART" id="SM00612">
    <property type="entry name" value="Kelch"/>
    <property type="match status" value="1"/>
</dbReference>
<evidence type="ECO:0000259" key="3">
    <source>
        <dbReference type="SMART" id="SM00458"/>
    </source>
</evidence>